<sequence>MPRKMKYDYFKAFESQVDIALAEADLLITVIRDFTTAEAVKDILPEAHDLEHRGDTINHNIYTALATDFITPIDRDDILQIAQALDNVIDYIEDVIRMFYVMDVHFMHRDLEQVGILIKKSCEALKVGMREFTNFKKSATFKRVLVEVNDYEEEADRLYDEMTHNLYTKDADNPLRVIVWSRIFAKIEKCSDACEHVADIMGTVLLKNS</sequence>
<evidence type="ECO:0000313" key="3">
    <source>
        <dbReference type="Proteomes" id="UP000000954"/>
    </source>
</evidence>
<dbReference type="STRING" id="469378.Ccur_04040"/>
<dbReference type="PANTHER" id="PTHR37298:SF1">
    <property type="entry name" value="UPF0111 PROTEIN YKAA"/>
    <property type="match status" value="1"/>
</dbReference>
<dbReference type="PANTHER" id="PTHR37298">
    <property type="entry name" value="UPF0111 PROTEIN YKAA"/>
    <property type="match status" value="1"/>
</dbReference>
<dbReference type="InterPro" id="IPR052912">
    <property type="entry name" value="UPF0111_domain"/>
</dbReference>
<dbReference type="EMBL" id="CP001682">
    <property type="protein sequence ID" value="ACU94127.1"/>
    <property type="molecule type" value="Genomic_DNA"/>
</dbReference>
<dbReference type="InterPro" id="IPR018445">
    <property type="entry name" value="Put_Phosphate_transp_reg"/>
</dbReference>
<dbReference type="RefSeq" id="WP_012802815.1">
    <property type="nucleotide sequence ID" value="NC_013170.1"/>
</dbReference>
<proteinExistence type="inferred from homology"/>
<dbReference type="SUPFAM" id="SSF109755">
    <property type="entry name" value="PhoU-like"/>
    <property type="match status" value="1"/>
</dbReference>
<dbReference type="Gene3D" id="1.20.58.220">
    <property type="entry name" value="Phosphate transport system protein phou homolog 2, domain 2"/>
    <property type="match status" value="1"/>
</dbReference>
<dbReference type="Pfam" id="PF01865">
    <property type="entry name" value="PhoU_div"/>
    <property type="match status" value="1"/>
</dbReference>
<reference evidence="2 3" key="1">
    <citation type="journal article" date="2009" name="Stand. Genomic Sci.">
        <title>Complete genome sequence of Cryptobacterium curtum type strain (12-3).</title>
        <authorList>
            <person name="Mavrommatis K."/>
            <person name="Pukall R."/>
            <person name="Rohde C."/>
            <person name="Chen F."/>
            <person name="Sims D."/>
            <person name="Brettin T."/>
            <person name="Kuske C."/>
            <person name="Detter J.C."/>
            <person name="Han C."/>
            <person name="Lapidus A."/>
            <person name="Copeland A."/>
            <person name="Glavina Del Rio T."/>
            <person name="Nolan M."/>
            <person name="Lucas S."/>
            <person name="Tice H."/>
            <person name="Cheng J.F."/>
            <person name="Bruce D."/>
            <person name="Goodwin L."/>
            <person name="Pitluck S."/>
            <person name="Ovchinnikova G."/>
            <person name="Pati A."/>
            <person name="Ivanova N."/>
            <person name="Chen A."/>
            <person name="Palaniappan K."/>
            <person name="Chain P."/>
            <person name="D'haeseleer P."/>
            <person name="Goker M."/>
            <person name="Bristow J."/>
            <person name="Eisen J.A."/>
            <person name="Markowitz V."/>
            <person name="Hugenholtz P."/>
            <person name="Rohde M."/>
            <person name="Klenk H.P."/>
            <person name="Kyrpides N.C."/>
        </authorList>
    </citation>
    <scope>NUCLEOTIDE SEQUENCE [LARGE SCALE GENOMIC DNA]</scope>
    <source>
        <strain evidence="3">ATCC 700683 / DSM 15641 / 12-3</strain>
    </source>
</reference>
<dbReference type="HOGENOM" id="CLU_086031_1_0_11"/>
<keyword evidence="3" id="KW-1185">Reference proteome</keyword>
<evidence type="ECO:0000313" key="2">
    <source>
        <dbReference type="EMBL" id="ACU94127.1"/>
    </source>
</evidence>
<comment type="similarity">
    <text evidence="1">Belongs to the UPF0111 family.</text>
</comment>
<evidence type="ECO:0000256" key="1">
    <source>
        <dbReference type="ARBA" id="ARBA00008591"/>
    </source>
</evidence>
<dbReference type="AlphaFoldDB" id="C7MMI7"/>
<protein>
    <submittedName>
        <fullName evidence="2">Phosphate transport regulator related to PhoU</fullName>
    </submittedName>
</protein>
<organism evidence="2 3">
    <name type="scientific">Cryptobacterium curtum (strain ATCC 700683 / DSM 15641 / CCUG 43107 / 12-3)</name>
    <dbReference type="NCBI Taxonomy" id="469378"/>
    <lineage>
        <taxon>Bacteria</taxon>
        <taxon>Bacillati</taxon>
        <taxon>Actinomycetota</taxon>
        <taxon>Coriobacteriia</taxon>
        <taxon>Eggerthellales</taxon>
        <taxon>Eggerthellaceae</taxon>
        <taxon>Cryptobacterium</taxon>
    </lineage>
</organism>
<dbReference type="eggNOG" id="COG1392">
    <property type="taxonomic scope" value="Bacteria"/>
</dbReference>
<dbReference type="Proteomes" id="UP000000954">
    <property type="component" value="Chromosome"/>
</dbReference>
<gene>
    <name evidence="2" type="ordered locus">Ccur_04040</name>
</gene>
<name>C7MMI7_CRYCD</name>
<dbReference type="OrthoDB" id="9797568at2"/>
<dbReference type="InterPro" id="IPR038078">
    <property type="entry name" value="PhoU-like_sf"/>
</dbReference>
<dbReference type="KEGG" id="ccu:Ccur_04040"/>
<accession>C7MMI7</accession>